<evidence type="ECO:0000256" key="10">
    <source>
        <dbReference type="SAM" id="MobiDB-lite"/>
    </source>
</evidence>
<keyword evidence="5" id="KW-0653">Protein transport</keyword>
<evidence type="ECO:0000256" key="7">
    <source>
        <dbReference type="ARBA" id="ARBA00023136"/>
    </source>
</evidence>
<protein>
    <recommendedName>
        <fullName evidence="3">Conserved oligomeric Golgi complex subunit 2</fullName>
    </recommendedName>
    <alternativeName>
        <fullName evidence="8">Component of oligomeric Golgi complex 2</fullName>
    </alternativeName>
</protein>
<dbReference type="InterPro" id="IPR009316">
    <property type="entry name" value="COG2"/>
</dbReference>
<evidence type="ECO:0000313" key="13">
    <source>
        <dbReference type="EMBL" id="KNZ46041.1"/>
    </source>
</evidence>
<dbReference type="GO" id="GO:0017119">
    <property type="term" value="C:Golgi transport complex"/>
    <property type="evidence" value="ECO:0007669"/>
    <property type="project" value="TreeGrafter"/>
</dbReference>
<evidence type="ECO:0000256" key="3">
    <source>
        <dbReference type="ARBA" id="ARBA00020977"/>
    </source>
</evidence>
<feature type="compositionally biased region" description="Polar residues" evidence="10">
    <location>
        <begin position="681"/>
        <end position="696"/>
    </location>
</feature>
<keyword evidence="6" id="KW-0333">Golgi apparatus</keyword>
<dbReference type="AlphaFoldDB" id="A0A0L6UBZ7"/>
<feature type="region of interest" description="Disordered" evidence="10">
    <location>
        <begin position="1"/>
        <end position="24"/>
    </location>
</feature>
<comment type="subcellular location">
    <subcellularLocation>
        <location evidence="1">Golgi apparatus membrane</location>
        <topology evidence="1">Peripheral membrane protein</topology>
    </subcellularLocation>
</comment>
<dbReference type="GO" id="GO:0015031">
    <property type="term" value="P:protein transport"/>
    <property type="evidence" value="ECO:0007669"/>
    <property type="project" value="UniProtKB-KW"/>
</dbReference>
<evidence type="ECO:0000256" key="9">
    <source>
        <dbReference type="SAM" id="Coils"/>
    </source>
</evidence>
<keyword evidence="14" id="KW-1185">Reference proteome</keyword>
<accession>A0A0L6UBZ7</accession>
<gene>
    <name evidence="13" type="ORF">VP01_760g9</name>
</gene>
<dbReference type="GO" id="GO:0000139">
    <property type="term" value="C:Golgi membrane"/>
    <property type="evidence" value="ECO:0007669"/>
    <property type="project" value="UniProtKB-SubCell"/>
</dbReference>
<feature type="region of interest" description="Disordered" evidence="10">
    <location>
        <begin position="434"/>
        <end position="463"/>
    </location>
</feature>
<keyword evidence="7" id="KW-0472">Membrane</keyword>
<comment type="similarity">
    <text evidence="2">Belongs to the COG2 family.</text>
</comment>
<proteinExistence type="inferred from homology"/>
<dbReference type="Proteomes" id="UP000037035">
    <property type="component" value="Unassembled WGS sequence"/>
</dbReference>
<dbReference type="VEuPathDB" id="FungiDB:VP01_760g9"/>
<feature type="coiled-coil region" evidence="9">
    <location>
        <begin position="124"/>
        <end position="151"/>
    </location>
</feature>
<dbReference type="GO" id="GO:0006891">
    <property type="term" value="P:intra-Golgi vesicle-mediated transport"/>
    <property type="evidence" value="ECO:0007669"/>
    <property type="project" value="TreeGrafter"/>
</dbReference>
<feature type="domain" description="Conserved oligomeric Golgi complex subunit 2 N-terminal" evidence="11">
    <location>
        <begin position="48"/>
        <end position="114"/>
    </location>
</feature>
<dbReference type="PANTHER" id="PTHR12961:SF0">
    <property type="entry name" value="CONSERVED OLIGOMERIC GOLGI COMPLEX SUBUNIT 2"/>
    <property type="match status" value="1"/>
</dbReference>
<feature type="region of interest" description="Disordered" evidence="10">
    <location>
        <begin position="677"/>
        <end position="698"/>
    </location>
</feature>
<dbReference type="Pfam" id="PF06148">
    <property type="entry name" value="COG2_N"/>
    <property type="match status" value="1"/>
</dbReference>
<evidence type="ECO:0000256" key="8">
    <source>
        <dbReference type="ARBA" id="ARBA00031344"/>
    </source>
</evidence>
<dbReference type="InterPro" id="IPR024603">
    <property type="entry name" value="COG_complex_COG2_C"/>
</dbReference>
<dbReference type="OrthoDB" id="332281at2759"/>
<evidence type="ECO:0000256" key="2">
    <source>
        <dbReference type="ARBA" id="ARBA00007603"/>
    </source>
</evidence>
<dbReference type="PANTHER" id="PTHR12961">
    <property type="entry name" value="CONSERVED OLIGOMERIC GOLGI COMPLEX COMPONENT 2"/>
    <property type="match status" value="1"/>
</dbReference>
<evidence type="ECO:0000313" key="14">
    <source>
        <dbReference type="Proteomes" id="UP000037035"/>
    </source>
</evidence>
<keyword evidence="9" id="KW-0175">Coiled coil</keyword>
<comment type="caution">
    <text evidence="13">The sequence shown here is derived from an EMBL/GenBank/DDBJ whole genome shotgun (WGS) entry which is preliminary data.</text>
</comment>
<feature type="compositionally biased region" description="Polar residues" evidence="10">
    <location>
        <begin position="446"/>
        <end position="463"/>
    </location>
</feature>
<dbReference type="GO" id="GO:0007030">
    <property type="term" value="P:Golgi organization"/>
    <property type="evidence" value="ECO:0007669"/>
    <property type="project" value="InterPro"/>
</dbReference>
<evidence type="ECO:0000256" key="6">
    <source>
        <dbReference type="ARBA" id="ARBA00023034"/>
    </source>
</evidence>
<feature type="domain" description="COG complex component COG2 C-terminal" evidence="12">
    <location>
        <begin position="536"/>
        <end position="899"/>
    </location>
</feature>
<evidence type="ECO:0000256" key="4">
    <source>
        <dbReference type="ARBA" id="ARBA00022448"/>
    </source>
</evidence>
<sequence>MLNSTTLSESYPEKEPSSPTVTTSLLVPGDSTEAAFEAPSIELPVGLPLSHQVFRDPGFDPDQFLLSRRHTALEDLRTELRSYLAGLKSELVGLINEDYEDFIGLGMGLRGTVERAMGKMKAPIGQAKEDVLQARKELEIERADLEGLLHERRKVIEGKKLVRLMLDCGDSVTKVEEMLSIQKSQLPANQTSLSYESSNSLSTPLHRTGSRHSGFQLSLDLIDDSSNIESGVKRIERITNEYTRTLYLVSKGGDLNYVTSLQPRITHITDVLHRELAILLKSILRTPRSDARRKNCLLECLRAYESLGAVTRAEEVIKTEVVLPRMSKVRNAIFYSGLSSLSWSSTNVIFLDKLIHPNALDTGALSPVLPASPEVTRNTTSHPPVNLNPSLSSLRLPDDPELMPLPMLYNKILAFIAREMGAIIDVADRHLAGSKQTTEEQVDPVQDNTSSPMETKGENSTSQPHYNVLVHSVILPTLQLITTSLGASLFAAGNPSKFHRNYSCTIKFLEQLEEFCSTPRQVLSLRAHPDWKAFKNKWQLAVYAQIRTKEMILAIEDGLLNGLKPPDPTPIITPAPSSNGQDPNCKSSYLLKGSATIDHVLHSIWQDDIFLTDLTHRFWRLTLMVLKKKQALGISRYATWLNSVVGGYLNSSATGTDNGKATGAKSRVSTEVNRLAAPSANRASLTRPSSPSNNLSDESKDEELLRILTIVLADLSRLQLSILNLFSDSIAPRIPQVTIGADSQTPEEVLKASLNKIVGLAPQLTTEIRTTLVKRCSEKLRFIRSVGSSARASKTIPTQPSYFISDILNDIKFYLEKYGKHLGEEVRRELVSGIIEELSGKYLAILINVQRSEDSLRKLKKGKHGFSIFNRNSTSDPSKSEPLVEEDDLKVKVQLKLDVERLELDSIRLGADLSSSKSFLELKQTVDK</sequence>
<reference evidence="13 14" key="1">
    <citation type="submission" date="2015-08" db="EMBL/GenBank/DDBJ databases">
        <title>Next Generation Sequencing and Analysis of the Genome of Puccinia sorghi L Schw, the Causal Agent of Maize Common Rust.</title>
        <authorList>
            <person name="Rochi L."/>
            <person name="Burguener G."/>
            <person name="Darino M."/>
            <person name="Turjanski A."/>
            <person name="Kreff E."/>
            <person name="Dieguez M.J."/>
            <person name="Sacco F."/>
        </authorList>
    </citation>
    <scope>NUCLEOTIDE SEQUENCE [LARGE SCALE GENOMIC DNA]</scope>
    <source>
        <strain evidence="13 14">RO10H11247</strain>
    </source>
</reference>
<organism evidence="13 14">
    <name type="scientific">Puccinia sorghi</name>
    <dbReference type="NCBI Taxonomy" id="27349"/>
    <lineage>
        <taxon>Eukaryota</taxon>
        <taxon>Fungi</taxon>
        <taxon>Dikarya</taxon>
        <taxon>Basidiomycota</taxon>
        <taxon>Pucciniomycotina</taxon>
        <taxon>Pucciniomycetes</taxon>
        <taxon>Pucciniales</taxon>
        <taxon>Pucciniaceae</taxon>
        <taxon>Puccinia</taxon>
    </lineage>
</organism>
<dbReference type="InterPro" id="IPR024602">
    <property type="entry name" value="COG_su2_N"/>
</dbReference>
<name>A0A0L6UBZ7_9BASI</name>
<keyword evidence="4" id="KW-0813">Transport</keyword>
<evidence type="ECO:0000259" key="12">
    <source>
        <dbReference type="Pfam" id="PF12022"/>
    </source>
</evidence>
<dbReference type="EMBL" id="LAVV01013061">
    <property type="protein sequence ID" value="KNZ46041.1"/>
    <property type="molecule type" value="Genomic_DNA"/>
</dbReference>
<dbReference type="STRING" id="27349.A0A0L6UBZ7"/>
<dbReference type="Pfam" id="PF12022">
    <property type="entry name" value="COG2_C"/>
    <property type="match status" value="1"/>
</dbReference>
<evidence type="ECO:0000256" key="1">
    <source>
        <dbReference type="ARBA" id="ARBA00004395"/>
    </source>
</evidence>
<evidence type="ECO:0000259" key="11">
    <source>
        <dbReference type="Pfam" id="PF06148"/>
    </source>
</evidence>
<evidence type="ECO:0000256" key="5">
    <source>
        <dbReference type="ARBA" id="ARBA00022927"/>
    </source>
</evidence>